<name>A0A251X6E3_9GAMM</name>
<evidence type="ECO:0008006" key="3">
    <source>
        <dbReference type="Google" id="ProtNLM"/>
    </source>
</evidence>
<protein>
    <recommendedName>
        <fullName evidence="3">Transposase</fullName>
    </recommendedName>
</protein>
<sequence>MNKYLNPYTDFGFKKLFGEEANKDLLIDFLNQLLPEQHQIAELNFKNTEQLPDIPLERKAIFDISCISTTGQHFIVEMQKAKLQFFKDRSVFYVTFPIRDQAKKGDWLFKLDPVYFVAILDFVYDETKEMAKFRRDVALRDEEGQLFFDKLHFKFLQMPLFNKQADELETHFDKWIYFLKNLETFEHIPAILNEPIFQKAFKTAELANLSQEQYSAYEKNLLDYLGVRAAMVTAKEEGRAEGKAEGIEEGKTVGALNIAKNMKAAGMETQIITRMAGLSSAQIDEL</sequence>
<dbReference type="Pfam" id="PF12784">
    <property type="entry name" value="PDDEXK_2"/>
    <property type="match status" value="1"/>
</dbReference>
<dbReference type="NCBIfam" id="TIGR01784">
    <property type="entry name" value="T_den_put_tspse"/>
    <property type="match status" value="1"/>
</dbReference>
<dbReference type="PANTHER" id="PTHR41317:SF1">
    <property type="entry name" value="PD-(D_E)XK NUCLEASE FAMILY TRANSPOSASE"/>
    <property type="match status" value="1"/>
</dbReference>
<dbReference type="Proteomes" id="UP000194798">
    <property type="component" value="Unassembled WGS sequence"/>
</dbReference>
<evidence type="ECO:0000313" key="1">
    <source>
        <dbReference type="EMBL" id="OUD12668.1"/>
    </source>
</evidence>
<accession>A0A251X6E3</accession>
<dbReference type="EMBL" id="MSLT01000023">
    <property type="protein sequence ID" value="OUD12668.1"/>
    <property type="molecule type" value="Genomic_DNA"/>
</dbReference>
<evidence type="ECO:0000313" key="2">
    <source>
        <dbReference type="Proteomes" id="UP000194798"/>
    </source>
</evidence>
<keyword evidence="2" id="KW-1185">Reference proteome</keyword>
<dbReference type="PANTHER" id="PTHR41317">
    <property type="entry name" value="PD-(D_E)XK NUCLEASE FAMILY TRANSPOSASE"/>
    <property type="match status" value="1"/>
</dbReference>
<comment type="caution">
    <text evidence="1">The sequence shown here is derived from an EMBL/GenBank/DDBJ whole genome shotgun (WGS) entry which is preliminary data.</text>
</comment>
<dbReference type="InterPro" id="IPR010106">
    <property type="entry name" value="RpnA"/>
</dbReference>
<organism evidence="1 2">
    <name type="scientific">Thioflexithrix psekupsensis</name>
    <dbReference type="NCBI Taxonomy" id="1570016"/>
    <lineage>
        <taxon>Bacteria</taxon>
        <taxon>Pseudomonadati</taxon>
        <taxon>Pseudomonadota</taxon>
        <taxon>Gammaproteobacteria</taxon>
        <taxon>Thiotrichales</taxon>
        <taxon>Thioflexithrix</taxon>
    </lineage>
</organism>
<gene>
    <name evidence="1" type="ORF">TPSD3_14425</name>
</gene>
<dbReference type="AlphaFoldDB" id="A0A251X6E3"/>
<dbReference type="OrthoDB" id="9812287at2"/>
<dbReference type="RefSeq" id="WP_086489626.1">
    <property type="nucleotide sequence ID" value="NZ_MSLT01000023.1"/>
</dbReference>
<proteinExistence type="predicted"/>
<reference evidence="1 2" key="1">
    <citation type="submission" date="2016-12" db="EMBL/GenBank/DDBJ databases">
        <title>Thioflexothrix psekupsii D3 genome sequencing and assembly.</title>
        <authorList>
            <person name="Fomenkov A."/>
            <person name="Vincze T."/>
            <person name="Grabovich M."/>
            <person name="Anton B.P."/>
            <person name="Dubinina G."/>
            <person name="Orlova M."/>
            <person name="Belousova E."/>
            <person name="Roberts R.J."/>
        </authorList>
    </citation>
    <scope>NUCLEOTIDE SEQUENCE [LARGE SCALE GENOMIC DNA]</scope>
    <source>
        <strain evidence="1">D3</strain>
    </source>
</reference>